<reference evidence="6 7" key="1">
    <citation type="submission" date="2013-03" db="EMBL/GenBank/DDBJ databases">
        <authorList>
            <person name="Linke B."/>
        </authorList>
    </citation>
    <scope>NUCLEOTIDE SEQUENCE [LARGE SCALE GENOMIC DNA]</scope>
    <source>
        <strain evidence="6 7">B13</strain>
    </source>
</reference>
<proteinExistence type="predicted"/>
<evidence type="ECO:0000256" key="4">
    <source>
        <dbReference type="ARBA" id="ARBA00023014"/>
    </source>
</evidence>
<dbReference type="STRING" id="1301098.PKB_1074"/>
<dbReference type="KEGG" id="pkc:PKB_1074"/>
<dbReference type="Gene3D" id="3.40.5.90">
    <property type="entry name" value="CDGSH iron-sulfur domain, mitoNEET-type"/>
    <property type="match status" value="1"/>
</dbReference>
<dbReference type="Pfam" id="PF09360">
    <property type="entry name" value="zf-CDGSH"/>
    <property type="match status" value="1"/>
</dbReference>
<dbReference type="PATRIC" id="fig|1301098.3.peg.1086"/>
<name>A0A024HCX4_PSEKB</name>
<dbReference type="SMART" id="SM00704">
    <property type="entry name" value="ZnF_CDGSH"/>
    <property type="match status" value="1"/>
</dbReference>
<dbReference type="GO" id="GO:0005737">
    <property type="term" value="C:cytoplasm"/>
    <property type="evidence" value="ECO:0007669"/>
    <property type="project" value="UniProtKB-ARBA"/>
</dbReference>
<dbReference type="HOGENOM" id="CLU_2571142_0_0_6"/>
<dbReference type="Proteomes" id="UP000025241">
    <property type="component" value="Chromosome I"/>
</dbReference>
<dbReference type="GO" id="GO:0046872">
    <property type="term" value="F:metal ion binding"/>
    <property type="evidence" value="ECO:0007669"/>
    <property type="project" value="UniProtKB-KW"/>
</dbReference>
<evidence type="ECO:0000256" key="1">
    <source>
        <dbReference type="ARBA" id="ARBA00022714"/>
    </source>
</evidence>
<keyword evidence="3" id="KW-0408">Iron</keyword>
<dbReference type="InterPro" id="IPR042216">
    <property type="entry name" value="MitoNEET_CISD"/>
</dbReference>
<evidence type="ECO:0000256" key="3">
    <source>
        <dbReference type="ARBA" id="ARBA00023004"/>
    </source>
</evidence>
<dbReference type="OrthoDB" id="9795032at2"/>
<evidence type="ECO:0000313" key="7">
    <source>
        <dbReference type="Proteomes" id="UP000025241"/>
    </source>
</evidence>
<reference evidence="6 7" key="2">
    <citation type="submission" date="2014-05" db="EMBL/GenBank/DDBJ databases">
        <title>Genome sequence of the 3-chlorobenzoate degrading bacterium Pseudomonas knackmussii B13 shows multiple evidence for horizontal gene transfer.</title>
        <authorList>
            <person name="Miyazaki R."/>
            <person name="Bertelli C."/>
            <person name="Falquet L."/>
            <person name="Robinson-Rechavi M."/>
            <person name="Gharib W."/>
            <person name="Roy S."/>
            <person name="Van der Meer J.R."/>
        </authorList>
    </citation>
    <scope>NUCLEOTIDE SEQUENCE [LARGE SCALE GENOMIC DNA]</scope>
    <source>
        <strain evidence="6 7">B13</strain>
    </source>
</reference>
<feature type="domain" description="Iron-binding zinc finger CDGSH type" evidence="5">
    <location>
        <begin position="43"/>
        <end position="74"/>
    </location>
</feature>
<keyword evidence="7" id="KW-1185">Reference proteome</keyword>
<keyword evidence="2" id="KW-0479">Metal-binding</keyword>
<dbReference type="GO" id="GO:0051537">
    <property type="term" value="F:2 iron, 2 sulfur cluster binding"/>
    <property type="evidence" value="ECO:0007669"/>
    <property type="project" value="UniProtKB-KW"/>
</dbReference>
<protein>
    <recommendedName>
        <fullName evidence="5">Iron-binding zinc finger CDGSH type domain-containing protein</fullName>
    </recommendedName>
</protein>
<accession>A0A024HCX4</accession>
<evidence type="ECO:0000313" key="6">
    <source>
        <dbReference type="EMBL" id="CDF82439.1"/>
    </source>
</evidence>
<keyword evidence="4" id="KW-0411">Iron-sulfur</keyword>
<keyword evidence="1" id="KW-0001">2Fe-2S</keyword>
<evidence type="ECO:0000259" key="5">
    <source>
        <dbReference type="SMART" id="SM00704"/>
    </source>
</evidence>
<evidence type="ECO:0000256" key="2">
    <source>
        <dbReference type="ARBA" id="ARBA00022723"/>
    </source>
</evidence>
<organism evidence="6 7">
    <name type="scientific">Pseudomonas knackmussii (strain DSM 6978 / CCUG 54928 / LMG 23759 / B13)</name>
    <dbReference type="NCBI Taxonomy" id="1301098"/>
    <lineage>
        <taxon>Bacteria</taxon>
        <taxon>Pseudomonadati</taxon>
        <taxon>Pseudomonadota</taxon>
        <taxon>Gammaproteobacteria</taxon>
        <taxon>Pseudomonadales</taxon>
        <taxon>Pseudomonadaceae</taxon>
        <taxon>Pseudomonas</taxon>
    </lineage>
</organism>
<gene>
    <name evidence="6" type="ORF">PKB_1074</name>
</gene>
<dbReference type="AlphaFoldDB" id="A0A024HCX4"/>
<sequence>MPVDILPEVRRVEPGQPQRLCQCGRSSTLPDCPADCRDALELSVPRERLLLLCRCGRSASLPYCDGSHAPPAKGWAARWRRFIGE</sequence>
<dbReference type="EMBL" id="HG322950">
    <property type="protein sequence ID" value="CDF82439.1"/>
    <property type="molecule type" value="Genomic_DNA"/>
</dbReference>
<dbReference type="RefSeq" id="WP_043249639.1">
    <property type="nucleotide sequence ID" value="NZ_HG322950.1"/>
</dbReference>
<dbReference type="InterPro" id="IPR018967">
    <property type="entry name" value="FeS-contain_CDGSH-typ"/>
</dbReference>